<dbReference type="AlphaFoldDB" id="A0A9N9CC19"/>
<feature type="non-terminal residue" evidence="1">
    <location>
        <position position="77"/>
    </location>
</feature>
<dbReference type="OrthoDB" id="2414946at2759"/>
<organism evidence="1 2">
    <name type="scientific">Paraglomus brasilianum</name>
    <dbReference type="NCBI Taxonomy" id="144538"/>
    <lineage>
        <taxon>Eukaryota</taxon>
        <taxon>Fungi</taxon>
        <taxon>Fungi incertae sedis</taxon>
        <taxon>Mucoromycota</taxon>
        <taxon>Glomeromycotina</taxon>
        <taxon>Glomeromycetes</taxon>
        <taxon>Paraglomerales</taxon>
        <taxon>Paraglomeraceae</taxon>
        <taxon>Paraglomus</taxon>
    </lineage>
</organism>
<dbReference type="Proteomes" id="UP000789739">
    <property type="component" value="Unassembled WGS sequence"/>
</dbReference>
<keyword evidence="2" id="KW-1185">Reference proteome</keyword>
<sequence>KTDESMWTFTGTEPTLLFRENVIIFLSDGEDITPDDELEEICEFNRDNGHPVYLYTVQFSERGRKSREKSIFIVELR</sequence>
<evidence type="ECO:0000313" key="2">
    <source>
        <dbReference type="Proteomes" id="UP000789739"/>
    </source>
</evidence>
<name>A0A9N9CC19_9GLOM</name>
<protein>
    <submittedName>
        <fullName evidence="1">11566_t:CDS:1</fullName>
    </submittedName>
</protein>
<gene>
    <name evidence="1" type="ORF">PBRASI_LOCUS7319</name>
</gene>
<evidence type="ECO:0000313" key="1">
    <source>
        <dbReference type="EMBL" id="CAG8594795.1"/>
    </source>
</evidence>
<accession>A0A9N9CC19</accession>
<comment type="caution">
    <text evidence="1">The sequence shown here is derived from an EMBL/GenBank/DDBJ whole genome shotgun (WGS) entry which is preliminary data.</text>
</comment>
<dbReference type="EMBL" id="CAJVPI010001106">
    <property type="protein sequence ID" value="CAG8594795.1"/>
    <property type="molecule type" value="Genomic_DNA"/>
</dbReference>
<proteinExistence type="predicted"/>
<reference evidence="1" key="1">
    <citation type="submission" date="2021-06" db="EMBL/GenBank/DDBJ databases">
        <authorList>
            <person name="Kallberg Y."/>
            <person name="Tangrot J."/>
            <person name="Rosling A."/>
        </authorList>
    </citation>
    <scope>NUCLEOTIDE SEQUENCE</scope>
    <source>
        <strain evidence="1">BR232B</strain>
    </source>
</reference>